<evidence type="ECO:0000313" key="8">
    <source>
        <dbReference type="EMBL" id="KKQ84082.1"/>
    </source>
</evidence>
<dbReference type="PANTHER" id="PTHR30518">
    <property type="entry name" value="ENDOLYTIC MUREIN TRANSGLYCOSYLASE"/>
    <property type="match status" value="1"/>
</dbReference>
<dbReference type="EC" id="4.2.2.29" evidence="7"/>
<keyword evidence="6 7" id="KW-0961">Cell wall biogenesis/degradation</keyword>
<dbReference type="GO" id="GO:0009252">
    <property type="term" value="P:peptidoglycan biosynthetic process"/>
    <property type="evidence" value="ECO:0007669"/>
    <property type="project" value="UniProtKB-UniRule"/>
</dbReference>
<feature type="site" description="Important for catalytic activity" evidence="7">
    <location>
        <position position="210"/>
    </location>
</feature>
<keyword evidence="4 7" id="KW-0472">Membrane</keyword>
<name>A0A0G0KZE3_9BACT</name>
<evidence type="ECO:0000313" key="9">
    <source>
        <dbReference type="Proteomes" id="UP000034710"/>
    </source>
</evidence>
<keyword evidence="1 7" id="KW-1003">Cell membrane</keyword>
<dbReference type="PATRIC" id="fig|1618547.3.peg.440"/>
<evidence type="ECO:0000256" key="3">
    <source>
        <dbReference type="ARBA" id="ARBA00022989"/>
    </source>
</evidence>
<evidence type="ECO:0000256" key="5">
    <source>
        <dbReference type="ARBA" id="ARBA00023239"/>
    </source>
</evidence>
<gene>
    <name evidence="7" type="primary">mltG</name>
    <name evidence="8" type="ORF">UT06_C0011G0071</name>
</gene>
<sequence>MKKIYFPFVAFLVIVIASISYFFYWFKKETSAVSDSGVNISFTAPRGKSASEIGTLLYNEGLIKNKLAFKIYVQFLDRSKNINAGEFELSPSMSVSEIVRIMGKGTKELWATIPEGLRKEEVVEKVIIALEMDKEKAEVFRTQFLTLAKDSEGYLFPDTYLFPREVPAEFVFNKLASTFDDKFDSAVTPLLKGKFSKKDVVIMASILERETKTADEKPVVAGILWKRIENDWPLQVDATVQYAIASQQSNSQQPNNWWPILTLDDLDIDSPYNTYRYKNLPVAPISNPGLRSLQAAANPIDSDYWFYIHSSDGVIHYAKSSAEHASNVRKYLGK</sequence>
<organism evidence="8 9">
    <name type="scientific">Candidatus Woesebacteria bacterium GW2011_GWA1_38_8</name>
    <dbReference type="NCBI Taxonomy" id="1618547"/>
    <lineage>
        <taxon>Bacteria</taxon>
        <taxon>Candidatus Woeseibacteriota</taxon>
    </lineage>
</organism>
<comment type="catalytic activity">
    <reaction evidence="7">
        <text>a peptidoglycan chain = a peptidoglycan chain with N-acetyl-1,6-anhydromuramyl-[peptide] at the reducing end + a peptidoglycan chain with N-acetylglucosamine at the non-reducing end.</text>
        <dbReference type="EC" id="4.2.2.29"/>
    </reaction>
</comment>
<dbReference type="GO" id="GO:0071555">
    <property type="term" value="P:cell wall organization"/>
    <property type="evidence" value="ECO:0007669"/>
    <property type="project" value="UniProtKB-KW"/>
</dbReference>
<comment type="subcellular location">
    <subcellularLocation>
        <location evidence="7">Cell membrane</location>
        <topology evidence="7">Single-pass membrane protein</topology>
    </subcellularLocation>
</comment>
<keyword evidence="5 7" id="KW-0456">Lyase</keyword>
<evidence type="ECO:0000256" key="2">
    <source>
        <dbReference type="ARBA" id="ARBA00022692"/>
    </source>
</evidence>
<dbReference type="Pfam" id="PF02618">
    <property type="entry name" value="YceG"/>
    <property type="match status" value="1"/>
</dbReference>
<proteinExistence type="inferred from homology"/>
<keyword evidence="2 7" id="KW-0812">Transmembrane</keyword>
<dbReference type="GO" id="GO:0005886">
    <property type="term" value="C:plasma membrane"/>
    <property type="evidence" value="ECO:0007669"/>
    <property type="project" value="UniProtKB-SubCell"/>
</dbReference>
<dbReference type="EMBL" id="LBVJ01000011">
    <property type="protein sequence ID" value="KKQ84082.1"/>
    <property type="molecule type" value="Genomic_DNA"/>
</dbReference>
<protein>
    <recommendedName>
        <fullName evidence="7">Endolytic murein transglycosylase</fullName>
        <ecNumber evidence="7">4.2.2.29</ecNumber>
    </recommendedName>
    <alternativeName>
        <fullName evidence="7">Peptidoglycan lytic transglycosylase</fullName>
    </alternativeName>
    <alternativeName>
        <fullName evidence="7">Peptidoglycan polymerization terminase</fullName>
    </alternativeName>
</protein>
<evidence type="ECO:0000256" key="4">
    <source>
        <dbReference type="ARBA" id="ARBA00023136"/>
    </source>
</evidence>
<comment type="similarity">
    <text evidence="7">Belongs to the transglycosylase MltG family.</text>
</comment>
<keyword evidence="3 7" id="KW-1133">Transmembrane helix</keyword>
<dbReference type="AlphaFoldDB" id="A0A0G0KZE3"/>
<comment type="caution">
    <text evidence="8">The sequence shown here is derived from an EMBL/GenBank/DDBJ whole genome shotgun (WGS) entry which is preliminary data.</text>
</comment>
<dbReference type="HAMAP" id="MF_02065">
    <property type="entry name" value="MltG"/>
    <property type="match status" value="1"/>
</dbReference>
<dbReference type="PANTHER" id="PTHR30518:SF2">
    <property type="entry name" value="ENDOLYTIC MUREIN TRANSGLYCOSYLASE"/>
    <property type="match status" value="1"/>
</dbReference>
<dbReference type="Gene3D" id="3.30.1490.480">
    <property type="entry name" value="Endolytic murein transglycosylase"/>
    <property type="match status" value="1"/>
</dbReference>
<reference evidence="8 9" key="1">
    <citation type="journal article" date="2015" name="Nature">
        <title>rRNA introns, odd ribosomes, and small enigmatic genomes across a large radiation of phyla.</title>
        <authorList>
            <person name="Brown C.T."/>
            <person name="Hug L.A."/>
            <person name="Thomas B.C."/>
            <person name="Sharon I."/>
            <person name="Castelle C.J."/>
            <person name="Singh A."/>
            <person name="Wilkins M.J."/>
            <person name="Williams K.H."/>
            <person name="Banfield J.F."/>
        </authorList>
    </citation>
    <scope>NUCLEOTIDE SEQUENCE [LARGE SCALE GENOMIC DNA]</scope>
</reference>
<accession>A0A0G0KZE3</accession>
<comment type="function">
    <text evidence="7">Functions as a peptidoglycan terminase that cleaves nascent peptidoglycan strands endolytically to terminate their elongation.</text>
</comment>
<evidence type="ECO:0000256" key="1">
    <source>
        <dbReference type="ARBA" id="ARBA00022475"/>
    </source>
</evidence>
<dbReference type="GO" id="GO:0008932">
    <property type="term" value="F:lytic endotransglycosylase activity"/>
    <property type="evidence" value="ECO:0007669"/>
    <property type="project" value="UniProtKB-UniRule"/>
</dbReference>
<evidence type="ECO:0000256" key="7">
    <source>
        <dbReference type="HAMAP-Rule" id="MF_02065"/>
    </source>
</evidence>
<dbReference type="NCBIfam" id="TIGR00247">
    <property type="entry name" value="endolytic transglycosylase MltG"/>
    <property type="match status" value="1"/>
</dbReference>
<feature type="transmembrane region" description="Helical" evidence="7">
    <location>
        <begin position="5"/>
        <end position="26"/>
    </location>
</feature>
<dbReference type="Proteomes" id="UP000034710">
    <property type="component" value="Unassembled WGS sequence"/>
</dbReference>
<evidence type="ECO:0000256" key="6">
    <source>
        <dbReference type="ARBA" id="ARBA00023316"/>
    </source>
</evidence>
<dbReference type="InterPro" id="IPR003770">
    <property type="entry name" value="MLTG-like"/>
</dbReference>